<sequence>MSIPIISTLLSLNCSAQANLATGQSNSARTNIQVRTASCTITNASCTLSSDESAAANQPDTGIQPSSPEIDMGPYVQLSATIPHGANVSMLNERDMKMPPADYLLEMQDDGYYCWPAEKLPIKVYVQPGKKVAGYRSKFRQCLQSCFDEWSNASGGKITWVEVFDPAQANIIVRWTNTVTERADGTEAGRTKTFATLDTRTNRGTIRAAEMLLLTRLPDREFSTDEVRRAYLHEVGHAFGIAGHSNNPADIMYYA</sequence>
<keyword evidence="4" id="KW-0862">Zinc</keyword>
<dbReference type="EMBL" id="CAXAQS010000542">
    <property type="protein sequence ID" value="CAK9252037.1"/>
    <property type="molecule type" value="Genomic_DNA"/>
</dbReference>
<evidence type="ECO:0000256" key="3">
    <source>
        <dbReference type="ARBA" id="ARBA00022801"/>
    </source>
</evidence>
<gene>
    <name evidence="7" type="ORF">CSSPJE1EN1_LOCUS27415</name>
</gene>
<proteinExistence type="predicted"/>
<comment type="caution">
    <text evidence="7">The sequence shown here is derived from an EMBL/GenBank/DDBJ whole genome shotgun (WGS) entry which is preliminary data.</text>
</comment>
<organism evidence="7 8">
    <name type="scientific">Sphagnum jensenii</name>
    <dbReference type="NCBI Taxonomy" id="128206"/>
    <lineage>
        <taxon>Eukaryota</taxon>
        <taxon>Viridiplantae</taxon>
        <taxon>Streptophyta</taxon>
        <taxon>Embryophyta</taxon>
        <taxon>Bryophyta</taxon>
        <taxon>Sphagnophytina</taxon>
        <taxon>Sphagnopsida</taxon>
        <taxon>Sphagnales</taxon>
        <taxon>Sphagnaceae</taxon>
        <taxon>Sphagnum</taxon>
    </lineage>
</organism>
<evidence type="ECO:0000256" key="4">
    <source>
        <dbReference type="ARBA" id="ARBA00022833"/>
    </source>
</evidence>
<protein>
    <recommendedName>
        <fullName evidence="6">Peptidase M10 metallopeptidase domain-containing protein</fullName>
    </recommendedName>
</protein>
<evidence type="ECO:0000313" key="7">
    <source>
        <dbReference type="EMBL" id="CAK9252037.1"/>
    </source>
</evidence>
<evidence type="ECO:0000256" key="1">
    <source>
        <dbReference type="ARBA" id="ARBA00022670"/>
    </source>
</evidence>
<dbReference type="InterPro" id="IPR024079">
    <property type="entry name" value="MetalloPept_cat_dom_sf"/>
</dbReference>
<dbReference type="SUPFAM" id="SSF55486">
    <property type="entry name" value="Metalloproteases ('zincins'), catalytic domain"/>
    <property type="match status" value="1"/>
</dbReference>
<dbReference type="Pfam" id="PF00413">
    <property type="entry name" value="Peptidase_M10"/>
    <property type="match status" value="1"/>
</dbReference>
<evidence type="ECO:0000256" key="5">
    <source>
        <dbReference type="SAM" id="SignalP"/>
    </source>
</evidence>
<accession>A0ABP0VC70</accession>
<feature type="chain" id="PRO_5045588272" description="Peptidase M10 metallopeptidase domain-containing protein" evidence="5">
    <location>
        <begin position="19"/>
        <end position="255"/>
    </location>
</feature>
<keyword evidence="8" id="KW-1185">Reference proteome</keyword>
<dbReference type="Proteomes" id="UP001497444">
    <property type="component" value="Unassembled WGS sequence"/>
</dbReference>
<dbReference type="Gene3D" id="3.40.390.10">
    <property type="entry name" value="Collagenase (Catalytic Domain)"/>
    <property type="match status" value="1"/>
</dbReference>
<feature type="signal peptide" evidence="5">
    <location>
        <begin position="1"/>
        <end position="18"/>
    </location>
</feature>
<keyword evidence="5" id="KW-0732">Signal</keyword>
<keyword evidence="1" id="KW-0645">Protease</keyword>
<keyword evidence="3" id="KW-0378">Hydrolase</keyword>
<name>A0ABP0VC70_9BRYO</name>
<keyword evidence="2" id="KW-0479">Metal-binding</keyword>
<evidence type="ECO:0000259" key="6">
    <source>
        <dbReference type="Pfam" id="PF00413"/>
    </source>
</evidence>
<evidence type="ECO:0000256" key="2">
    <source>
        <dbReference type="ARBA" id="ARBA00022723"/>
    </source>
</evidence>
<dbReference type="InterPro" id="IPR001818">
    <property type="entry name" value="Pept_M10_metallopeptidase"/>
</dbReference>
<feature type="domain" description="Peptidase M10 metallopeptidase" evidence="6">
    <location>
        <begin position="136"/>
        <end position="253"/>
    </location>
</feature>
<evidence type="ECO:0000313" key="8">
    <source>
        <dbReference type="Proteomes" id="UP001497444"/>
    </source>
</evidence>
<reference evidence="7" key="1">
    <citation type="submission" date="2024-02" db="EMBL/GenBank/DDBJ databases">
        <authorList>
            <consortium name="ELIXIR-Norway"/>
            <consortium name="Elixir Norway"/>
        </authorList>
    </citation>
    <scope>NUCLEOTIDE SEQUENCE</scope>
</reference>